<feature type="domain" description="IrrE N-terminal-like" evidence="1">
    <location>
        <begin position="23"/>
        <end position="140"/>
    </location>
</feature>
<evidence type="ECO:0000313" key="2">
    <source>
        <dbReference type="EMBL" id="CUM76415.1"/>
    </source>
</evidence>
<keyword evidence="2" id="KW-0378">Hydrolase</keyword>
<dbReference type="EMBL" id="CYXT01000002">
    <property type="protein sequence ID" value="CUM76415.1"/>
    <property type="molecule type" value="Genomic_DNA"/>
</dbReference>
<proteinExistence type="predicted"/>
<gene>
    <name evidence="2" type="primary">immA_1</name>
    <name evidence="2" type="ORF">ERS852425_00460</name>
</gene>
<protein>
    <submittedName>
        <fullName evidence="2">Metallopeptidase immA</fullName>
        <ecNumber evidence="2">3.4.-.-</ecNumber>
    </submittedName>
</protein>
<dbReference type="Pfam" id="PF06114">
    <property type="entry name" value="Peptidase_M78"/>
    <property type="match status" value="1"/>
</dbReference>
<dbReference type="PANTHER" id="PTHR43236">
    <property type="entry name" value="ANTITOXIN HIGA1"/>
    <property type="match status" value="1"/>
</dbReference>
<dbReference type="RefSeq" id="WP_055257770.1">
    <property type="nucleotide sequence ID" value="NZ_CYXT01000002.1"/>
</dbReference>
<dbReference type="InterPro" id="IPR010359">
    <property type="entry name" value="IrrE_HExxH"/>
</dbReference>
<name>A0A173RF40_ANAHA</name>
<dbReference type="PANTHER" id="PTHR43236:SF1">
    <property type="entry name" value="BLL7220 PROTEIN"/>
    <property type="match status" value="1"/>
</dbReference>
<evidence type="ECO:0000313" key="3">
    <source>
        <dbReference type="Proteomes" id="UP000095598"/>
    </source>
</evidence>
<sequence>MDIRKKTNTLKKKYGTNDPFDIAKYLGIKVIFEPLGSISGYYNKQLRMKQIHINHDLSDHDQLFTCAHELGHAIMHPDANTPFLRKRTGLLVSKMEIEADKFATELLIDDEVFLEFQEFTTDQIARALGYNEELIKLRLK</sequence>
<dbReference type="AlphaFoldDB" id="A0A173RF40"/>
<dbReference type="GO" id="GO:0016787">
    <property type="term" value="F:hydrolase activity"/>
    <property type="evidence" value="ECO:0007669"/>
    <property type="project" value="UniProtKB-KW"/>
</dbReference>
<reference evidence="2 3" key="1">
    <citation type="submission" date="2015-09" db="EMBL/GenBank/DDBJ databases">
        <authorList>
            <consortium name="Pathogen Informatics"/>
        </authorList>
    </citation>
    <scope>NUCLEOTIDE SEQUENCE [LARGE SCALE GENOMIC DNA]</scope>
    <source>
        <strain evidence="2 3">2789STDY5608868</strain>
    </source>
</reference>
<dbReference type="InterPro" id="IPR052345">
    <property type="entry name" value="Rad_response_metalloprotease"/>
</dbReference>
<evidence type="ECO:0000259" key="1">
    <source>
        <dbReference type="Pfam" id="PF06114"/>
    </source>
</evidence>
<accession>A0A173RF40</accession>
<organism evidence="2 3">
    <name type="scientific">Anaerostipes hadrus</name>
    <dbReference type="NCBI Taxonomy" id="649756"/>
    <lineage>
        <taxon>Bacteria</taxon>
        <taxon>Bacillati</taxon>
        <taxon>Bacillota</taxon>
        <taxon>Clostridia</taxon>
        <taxon>Lachnospirales</taxon>
        <taxon>Lachnospiraceae</taxon>
        <taxon>Anaerostipes</taxon>
    </lineage>
</organism>
<dbReference type="Gene3D" id="1.10.10.2910">
    <property type="match status" value="1"/>
</dbReference>
<dbReference type="Proteomes" id="UP000095598">
    <property type="component" value="Unassembled WGS sequence"/>
</dbReference>
<dbReference type="EC" id="3.4.-.-" evidence="2"/>